<name>A0ABV6RW94_9GAMM</name>
<dbReference type="Proteomes" id="UP001589896">
    <property type="component" value="Unassembled WGS sequence"/>
</dbReference>
<evidence type="ECO:0000313" key="2">
    <source>
        <dbReference type="EMBL" id="MFC0681247.1"/>
    </source>
</evidence>
<keyword evidence="1" id="KW-1133">Transmembrane helix</keyword>
<comment type="caution">
    <text evidence="2">The sequence shown here is derived from an EMBL/GenBank/DDBJ whole genome shotgun (WGS) entry which is preliminary data.</text>
</comment>
<accession>A0ABV6RW94</accession>
<feature type="transmembrane region" description="Helical" evidence="1">
    <location>
        <begin position="47"/>
        <end position="68"/>
    </location>
</feature>
<organism evidence="2 3">
    <name type="scientific">Lysobacter korlensis</name>
    <dbReference type="NCBI Taxonomy" id="553636"/>
    <lineage>
        <taxon>Bacteria</taxon>
        <taxon>Pseudomonadati</taxon>
        <taxon>Pseudomonadota</taxon>
        <taxon>Gammaproteobacteria</taxon>
        <taxon>Lysobacterales</taxon>
        <taxon>Lysobacteraceae</taxon>
        <taxon>Lysobacter</taxon>
    </lineage>
</organism>
<gene>
    <name evidence="2" type="ORF">ACFFGH_25740</name>
</gene>
<keyword evidence="3" id="KW-1185">Reference proteome</keyword>
<dbReference type="RefSeq" id="WP_386673686.1">
    <property type="nucleotide sequence ID" value="NZ_JBHLTG010000007.1"/>
</dbReference>
<feature type="transmembrane region" description="Helical" evidence="1">
    <location>
        <begin position="16"/>
        <end position="35"/>
    </location>
</feature>
<keyword evidence="1" id="KW-0472">Membrane</keyword>
<keyword evidence="1" id="KW-0812">Transmembrane</keyword>
<evidence type="ECO:0000313" key="3">
    <source>
        <dbReference type="Proteomes" id="UP001589896"/>
    </source>
</evidence>
<feature type="transmembrane region" description="Helical" evidence="1">
    <location>
        <begin position="101"/>
        <end position="124"/>
    </location>
</feature>
<reference evidence="2 3" key="1">
    <citation type="submission" date="2024-09" db="EMBL/GenBank/DDBJ databases">
        <authorList>
            <person name="Sun Q."/>
            <person name="Mori K."/>
        </authorList>
    </citation>
    <scope>NUCLEOTIDE SEQUENCE [LARGE SCALE GENOMIC DNA]</scope>
    <source>
        <strain evidence="2 3">KCTC 23076</strain>
    </source>
</reference>
<feature type="transmembrane region" description="Helical" evidence="1">
    <location>
        <begin position="75"/>
        <end position="95"/>
    </location>
</feature>
<dbReference type="EMBL" id="JBHLTG010000007">
    <property type="protein sequence ID" value="MFC0681247.1"/>
    <property type="molecule type" value="Genomic_DNA"/>
</dbReference>
<evidence type="ECO:0000256" key="1">
    <source>
        <dbReference type="SAM" id="Phobius"/>
    </source>
</evidence>
<evidence type="ECO:0008006" key="4">
    <source>
        <dbReference type="Google" id="ProtNLM"/>
    </source>
</evidence>
<protein>
    <recommendedName>
        <fullName evidence="4">Integral membrane protein</fullName>
    </recommendedName>
</protein>
<sequence length="149" mass="15389">MRDTTTATVPLSGGRIWFLADALVTGANAIAYLALGHILPGLLGATSTLFFTAGLLLAVVTVGLLIAARSLKRPMFLPTLLATINAVWAAASLFIAAANPFGLTVVGVVWTVAQGVVVLAFAILQFRALKRSADALGGHGRARQARSHG</sequence>
<proteinExistence type="predicted"/>